<dbReference type="Proteomes" id="UP000464378">
    <property type="component" value="Chromosome"/>
</dbReference>
<dbReference type="InParanoid" id="A0A6C2YJB0"/>
<keyword evidence="2" id="KW-1185">Reference proteome</keyword>
<dbReference type="AlphaFoldDB" id="A0A6C2YJB0"/>
<evidence type="ECO:0000313" key="2">
    <source>
        <dbReference type="Proteomes" id="UP000464378"/>
    </source>
</evidence>
<evidence type="ECO:0000313" key="1">
    <source>
        <dbReference type="EMBL" id="VIP01648.1"/>
    </source>
</evidence>
<organism evidence="1">
    <name type="scientific">Tuwongella immobilis</name>
    <dbReference type="NCBI Taxonomy" id="692036"/>
    <lineage>
        <taxon>Bacteria</taxon>
        <taxon>Pseudomonadati</taxon>
        <taxon>Planctomycetota</taxon>
        <taxon>Planctomycetia</taxon>
        <taxon>Gemmatales</taxon>
        <taxon>Gemmataceae</taxon>
        <taxon>Tuwongella</taxon>
    </lineage>
</organism>
<dbReference type="KEGG" id="tim:GMBLW1_23120"/>
<sequence>MNNPAKAKSVNDRLKPVFHGACIASFKPLSKDRLQRMPIIQACSCKPEGDSKAMWKSTGYQFVDELKAISFR</sequence>
<dbReference type="EMBL" id="LR593887">
    <property type="protein sequence ID" value="VTR99032.1"/>
    <property type="molecule type" value="Genomic_DNA"/>
</dbReference>
<accession>A0A6C2YJB0</accession>
<protein>
    <submittedName>
        <fullName evidence="1">Uncharacterized protein</fullName>
    </submittedName>
</protein>
<dbReference type="EMBL" id="LR586016">
    <property type="protein sequence ID" value="VIP01648.1"/>
    <property type="molecule type" value="Genomic_DNA"/>
</dbReference>
<gene>
    <name evidence="1" type="ORF">GMBLW1_23120</name>
</gene>
<name>A0A6C2YJB0_9BACT</name>
<proteinExistence type="predicted"/>
<reference evidence="1" key="1">
    <citation type="submission" date="2019-04" db="EMBL/GenBank/DDBJ databases">
        <authorList>
            <consortium name="Science for Life Laboratories"/>
        </authorList>
    </citation>
    <scope>NUCLEOTIDE SEQUENCE</scope>
    <source>
        <strain evidence="1">MBLW1</strain>
    </source>
</reference>